<name>A0ABW0NP70_9MICO</name>
<evidence type="ECO:0000256" key="6">
    <source>
        <dbReference type="SAM" id="Phobius"/>
    </source>
</evidence>
<feature type="transmembrane region" description="Helical" evidence="6">
    <location>
        <begin position="519"/>
        <end position="536"/>
    </location>
</feature>
<feature type="transmembrane region" description="Helical" evidence="6">
    <location>
        <begin position="298"/>
        <end position="322"/>
    </location>
</feature>
<protein>
    <submittedName>
        <fullName evidence="8">Cytochrome c oxidase assembly protein</fullName>
    </submittedName>
</protein>
<feature type="transmembrane region" description="Helical" evidence="6">
    <location>
        <begin position="594"/>
        <end position="619"/>
    </location>
</feature>
<comment type="subcellular location">
    <subcellularLocation>
        <location evidence="1">Cell membrane</location>
        <topology evidence="1">Multi-pass membrane protein</topology>
    </subcellularLocation>
</comment>
<dbReference type="PANTHER" id="PTHR34820:SF4">
    <property type="entry name" value="INNER MEMBRANE PROTEIN YEBZ"/>
    <property type="match status" value="1"/>
</dbReference>
<feature type="transmembrane region" description="Helical" evidence="6">
    <location>
        <begin position="135"/>
        <end position="153"/>
    </location>
</feature>
<gene>
    <name evidence="8" type="ORF">ACFPJ4_08215</name>
</gene>
<dbReference type="PANTHER" id="PTHR34820">
    <property type="entry name" value="INNER MEMBRANE PROTEIN YEBZ"/>
    <property type="match status" value="1"/>
</dbReference>
<sequence>MQRVAKVAAPAVLLVLAFAALLAALAVGGGANAPIAIDPGAVVRYGVPIAKLIVDLGIALAIGALALAVFALSPAEREFARALDVAAAGAAVWTVAAAASCVFVFSSSSYAAPSLSNSYGQGLGQYLTTQPEGRAWLWTTLLGAAITVLCFAVRNVTVLGLVTVLAVIGLIPLSQQGHAGDTASHDQAITAIWLHVLFAGFWLGGLLTLVLLRNTLSPERMAAVLPRYSTIALIAFLVVAASGTVNAAIRLGELPNLLTPYGILVLVKVTALGALGLFGALYRRLIIGRLTRGATRRLFWALATAELAFMGIAEGVASALAVSPPPVDAVSASTLQNTTPAEYLTGKALPPPLDAAKFITAWNLDLLWALVVFFAVFFYLAGVVRLRRRGDVWPWHRTVLWVSGMVVLLWVTNGSINVYEQFLFSEHMLGHMLLTMAIPVFLVLGAPVTLALRTIRKRDDGSRGAREWILLLVHSRVARVLTHPLVAAGLFAASLWVFYYSSLFRWATTDHVGHEWMTIHFLIVGYLFVQTLVGIDPVGNQAPYPLRLILLLATMALHAFFGLAMISNTGLFLSDWYGAMGRNWGATPLQDQQAAGGIAWSVGEIPTVSLAIIVAVLWSRSDTREAKRRDRAADRDGDAELEAYNAMLAGRDPRR</sequence>
<evidence type="ECO:0000256" key="5">
    <source>
        <dbReference type="ARBA" id="ARBA00023136"/>
    </source>
</evidence>
<dbReference type="RefSeq" id="WP_386739922.1">
    <property type="nucleotide sequence ID" value="NZ_JBHSMG010000002.1"/>
</dbReference>
<feature type="transmembrane region" description="Helical" evidence="6">
    <location>
        <begin position="366"/>
        <end position="386"/>
    </location>
</feature>
<dbReference type="InterPro" id="IPR032694">
    <property type="entry name" value="CopC/D"/>
</dbReference>
<feature type="transmembrane region" description="Helical" evidence="6">
    <location>
        <begin position="261"/>
        <end position="286"/>
    </location>
</feature>
<reference evidence="9" key="1">
    <citation type="journal article" date="2019" name="Int. J. Syst. Evol. Microbiol.">
        <title>The Global Catalogue of Microorganisms (GCM) 10K type strain sequencing project: providing services to taxonomists for standard genome sequencing and annotation.</title>
        <authorList>
            <consortium name="The Broad Institute Genomics Platform"/>
            <consortium name="The Broad Institute Genome Sequencing Center for Infectious Disease"/>
            <person name="Wu L."/>
            <person name="Ma J."/>
        </authorList>
    </citation>
    <scope>NUCLEOTIDE SEQUENCE [LARGE SCALE GENOMIC DNA]</scope>
    <source>
        <strain evidence="9">CGMCC 4.6997</strain>
    </source>
</reference>
<dbReference type="InterPro" id="IPR019108">
    <property type="entry name" value="Caa3_assmbl_CtaG-rel"/>
</dbReference>
<accession>A0ABW0NP70</accession>
<keyword evidence="4 6" id="KW-1133">Transmembrane helix</keyword>
<evidence type="ECO:0000256" key="3">
    <source>
        <dbReference type="ARBA" id="ARBA00022692"/>
    </source>
</evidence>
<feature type="domain" description="Copper resistance protein D" evidence="7">
    <location>
        <begin position="223"/>
        <end position="320"/>
    </location>
</feature>
<evidence type="ECO:0000256" key="1">
    <source>
        <dbReference type="ARBA" id="ARBA00004651"/>
    </source>
</evidence>
<feature type="transmembrane region" description="Helical" evidence="6">
    <location>
        <begin position="476"/>
        <end position="499"/>
    </location>
</feature>
<feature type="transmembrane region" description="Helical" evidence="6">
    <location>
        <begin position="158"/>
        <end position="176"/>
    </location>
</feature>
<keyword evidence="9" id="KW-1185">Reference proteome</keyword>
<keyword evidence="2" id="KW-1003">Cell membrane</keyword>
<dbReference type="Proteomes" id="UP001596039">
    <property type="component" value="Unassembled WGS sequence"/>
</dbReference>
<comment type="caution">
    <text evidence="8">The sequence shown here is derived from an EMBL/GenBank/DDBJ whole genome shotgun (WGS) entry which is preliminary data.</text>
</comment>
<dbReference type="EMBL" id="JBHSMG010000002">
    <property type="protein sequence ID" value="MFC5502221.1"/>
    <property type="molecule type" value="Genomic_DNA"/>
</dbReference>
<feature type="transmembrane region" description="Helical" evidence="6">
    <location>
        <begin position="431"/>
        <end position="455"/>
    </location>
</feature>
<evidence type="ECO:0000313" key="9">
    <source>
        <dbReference type="Proteomes" id="UP001596039"/>
    </source>
</evidence>
<dbReference type="InterPro" id="IPR008457">
    <property type="entry name" value="Cu-R_CopD_dom"/>
</dbReference>
<evidence type="ECO:0000256" key="4">
    <source>
        <dbReference type="ARBA" id="ARBA00022989"/>
    </source>
</evidence>
<keyword evidence="3 6" id="KW-0812">Transmembrane</keyword>
<feature type="transmembrane region" description="Helical" evidence="6">
    <location>
        <begin position="52"/>
        <end position="73"/>
    </location>
</feature>
<feature type="transmembrane region" description="Helical" evidence="6">
    <location>
        <begin position="398"/>
        <end position="419"/>
    </location>
</feature>
<feature type="transmembrane region" description="Helical" evidence="6">
    <location>
        <begin position="188"/>
        <end position="212"/>
    </location>
</feature>
<feature type="transmembrane region" description="Helical" evidence="6">
    <location>
        <begin position="224"/>
        <end position="249"/>
    </location>
</feature>
<dbReference type="Pfam" id="PF05425">
    <property type="entry name" value="CopD"/>
    <property type="match status" value="1"/>
</dbReference>
<dbReference type="Pfam" id="PF09678">
    <property type="entry name" value="Caa3_CtaG"/>
    <property type="match status" value="1"/>
</dbReference>
<organism evidence="8 9">
    <name type="scientific">Lysinimonas soli</name>
    <dbReference type="NCBI Taxonomy" id="1074233"/>
    <lineage>
        <taxon>Bacteria</taxon>
        <taxon>Bacillati</taxon>
        <taxon>Actinomycetota</taxon>
        <taxon>Actinomycetes</taxon>
        <taxon>Micrococcales</taxon>
        <taxon>Microbacteriaceae</taxon>
        <taxon>Lysinimonas</taxon>
    </lineage>
</organism>
<keyword evidence="5 6" id="KW-0472">Membrane</keyword>
<proteinExistence type="predicted"/>
<evidence type="ECO:0000259" key="7">
    <source>
        <dbReference type="Pfam" id="PF05425"/>
    </source>
</evidence>
<evidence type="ECO:0000256" key="2">
    <source>
        <dbReference type="ARBA" id="ARBA00022475"/>
    </source>
</evidence>
<feature type="transmembrane region" description="Helical" evidence="6">
    <location>
        <begin position="85"/>
        <end position="105"/>
    </location>
</feature>
<evidence type="ECO:0000313" key="8">
    <source>
        <dbReference type="EMBL" id="MFC5502221.1"/>
    </source>
</evidence>
<feature type="transmembrane region" description="Helical" evidence="6">
    <location>
        <begin position="548"/>
        <end position="574"/>
    </location>
</feature>